<sequence length="687" mass="72155">MSLNDTATTVVVDRRHWNLAADPARIDLAAAAWETFSMAADGSAGDLESAARAVFDAGWQGEARGSYETHKSAVRNKLASMKEAAANVAAPLRAIADLLRKKQLELSGAESAIRGQIRNVAGDRTINFLTETTEQATKVQNAVQTAKDLREALEESVRAETSRLFSARTAWTTMVNGLGAYAAPPEPKTPGGVIRLPDGTYAINGSAGNDLITVNKGPNGETVVLVNGVKTTFAPGTQLTVRGGGGDDMIGINDPSSRITVFGGEGKDTLIAGPDQKSNSGQHTFIAGDGDDLVLTGGGHTYITTGDGDDVVDAGNGDDTVYSGAGKDRVTTRGGNDFVSLGEGGGKADTGDGADTIIGGSGRDEAYGGKGNDTIVGLGGDDYLDGQDGDDVISGGGGKDIIYGLNGNDTLDGGDGKDYLEGGKGDDRISGGSGDDLLSGGRDNDTLDGGDGDDVMYGGLGSDRVWGGQGKDTAYIQPEDAAYDTEKVQLVEVANADSIQARGTDDFEERIRADLDLYAASPTGKQMIENLTGKISETHHDWLPGEREVVIKEFDKDNGTEISWQVFGLGGDANIQINPNYTGTGLDPSDPDYERKFKPPSAVLYHELAHAYDSLNGTGEPGVEIGGDDDGVRKAERQAVGLPINDLMDTGGFKKDPGRHVDEEHPMQFTENGIREEFNWGRRETYS</sequence>
<dbReference type="EMBL" id="BSTX01000001">
    <property type="protein sequence ID" value="GLZ76136.1"/>
    <property type="molecule type" value="Genomic_DNA"/>
</dbReference>
<dbReference type="Pfam" id="PF14891">
    <property type="entry name" value="Peptidase_M91"/>
    <property type="match status" value="1"/>
</dbReference>
<gene>
    <name evidence="4" type="ORF">Afil01_09430</name>
</gene>
<keyword evidence="5" id="KW-1185">Reference proteome</keyword>
<dbReference type="GO" id="GO:0005576">
    <property type="term" value="C:extracellular region"/>
    <property type="evidence" value="ECO:0007669"/>
    <property type="project" value="UniProtKB-SubCell"/>
</dbReference>
<protein>
    <recommendedName>
        <fullName evidence="6">Hemolysin type calcium-binding protein</fullName>
    </recommendedName>
</protein>
<accession>A0A9W6SK85</accession>
<dbReference type="Pfam" id="PF00353">
    <property type="entry name" value="HemolysinCabind"/>
    <property type="match status" value="3"/>
</dbReference>
<dbReference type="InterPro" id="IPR011049">
    <property type="entry name" value="Serralysin-like_metalloprot_C"/>
</dbReference>
<dbReference type="PROSITE" id="PS00330">
    <property type="entry name" value="HEMOLYSIN_CALCIUM"/>
    <property type="match status" value="4"/>
</dbReference>
<organism evidence="4 5">
    <name type="scientific">Actinorhabdospora filicis</name>
    <dbReference type="NCBI Taxonomy" id="1785913"/>
    <lineage>
        <taxon>Bacteria</taxon>
        <taxon>Bacillati</taxon>
        <taxon>Actinomycetota</taxon>
        <taxon>Actinomycetes</taxon>
        <taxon>Micromonosporales</taxon>
        <taxon>Micromonosporaceae</taxon>
        <taxon>Actinorhabdospora</taxon>
    </lineage>
</organism>
<dbReference type="InterPro" id="IPR001343">
    <property type="entry name" value="Hemolysn_Ca-bd"/>
</dbReference>
<feature type="region of interest" description="Disordered" evidence="3">
    <location>
        <begin position="413"/>
        <end position="453"/>
    </location>
</feature>
<name>A0A9W6SK85_9ACTN</name>
<dbReference type="Proteomes" id="UP001165079">
    <property type="component" value="Unassembled WGS sequence"/>
</dbReference>
<comment type="subcellular location">
    <subcellularLocation>
        <location evidence="1">Secreted</location>
    </subcellularLocation>
</comment>
<dbReference type="InterPro" id="IPR028208">
    <property type="entry name" value="Effector_pro_NleD-like"/>
</dbReference>
<dbReference type="SUPFAM" id="SSF51120">
    <property type="entry name" value="beta-Roll"/>
    <property type="match status" value="2"/>
</dbReference>
<evidence type="ECO:0000256" key="3">
    <source>
        <dbReference type="SAM" id="MobiDB-lite"/>
    </source>
</evidence>
<dbReference type="RefSeq" id="WP_285661321.1">
    <property type="nucleotide sequence ID" value="NZ_BSTX01000001.1"/>
</dbReference>
<reference evidence="4" key="1">
    <citation type="submission" date="2023-03" db="EMBL/GenBank/DDBJ databases">
        <title>Actinorhabdospora filicis NBRC 111898.</title>
        <authorList>
            <person name="Ichikawa N."/>
            <person name="Sato H."/>
            <person name="Tonouchi N."/>
        </authorList>
    </citation>
    <scope>NUCLEOTIDE SEQUENCE</scope>
    <source>
        <strain evidence="4">NBRC 111898</strain>
    </source>
</reference>
<comment type="caution">
    <text evidence="4">The sequence shown here is derived from an EMBL/GenBank/DDBJ whole genome shotgun (WGS) entry which is preliminary data.</text>
</comment>
<dbReference type="InterPro" id="IPR050557">
    <property type="entry name" value="RTX_toxin/Mannuronan_C5-epim"/>
</dbReference>
<evidence type="ECO:0000313" key="4">
    <source>
        <dbReference type="EMBL" id="GLZ76136.1"/>
    </source>
</evidence>
<evidence type="ECO:0000313" key="5">
    <source>
        <dbReference type="Proteomes" id="UP001165079"/>
    </source>
</evidence>
<evidence type="ECO:0008006" key="6">
    <source>
        <dbReference type="Google" id="ProtNLM"/>
    </source>
</evidence>
<dbReference type="AlphaFoldDB" id="A0A9W6SK85"/>
<dbReference type="PANTHER" id="PTHR38340">
    <property type="entry name" value="S-LAYER PROTEIN"/>
    <property type="match status" value="1"/>
</dbReference>
<dbReference type="InterPro" id="IPR018511">
    <property type="entry name" value="Hemolysin-typ_Ca-bd_CS"/>
</dbReference>
<keyword evidence="2" id="KW-0964">Secreted</keyword>
<evidence type="ECO:0000256" key="2">
    <source>
        <dbReference type="ARBA" id="ARBA00022525"/>
    </source>
</evidence>
<proteinExistence type="predicted"/>
<dbReference type="PANTHER" id="PTHR38340:SF1">
    <property type="entry name" value="S-LAYER PROTEIN"/>
    <property type="match status" value="1"/>
</dbReference>
<dbReference type="Gene3D" id="2.160.20.160">
    <property type="match status" value="1"/>
</dbReference>
<evidence type="ECO:0000256" key="1">
    <source>
        <dbReference type="ARBA" id="ARBA00004613"/>
    </source>
</evidence>
<dbReference type="GO" id="GO:0005509">
    <property type="term" value="F:calcium ion binding"/>
    <property type="evidence" value="ECO:0007669"/>
    <property type="project" value="InterPro"/>
</dbReference>
<feature type="compositionally biased region" description="Basic and acidic residues" evidence="3">
    <location>
        <begin position="414"/>
        <end position="429"/>
    </location>
</feature>
<dbReference type="PRINTS" id="PR00313">
    <property type="entry name" value="CABNDNGRPT"/>
</dbReference>
<dbReference type="Gene3D" id="2.150.10.10">
    <property type="entry name" value="Serralysin-like metalloprotease, C-terminal"/>
    <property type="match status" value="3"/>
</dbReference>